<dbReference type="InterPro" id="IPR023299">
    <property type="entry name" value="ATPase_P-typ_cyto_dom_N"/>
</dbReference>
<dbReference type="Gene3D" id="3.40.50.1000">
    <property type="entry name" value="HAD superfamily/HAD-like"/>
    <property type="match status" value="1"/>
</dbReference>
<keyword evidence="4 10" id="KW-0479">Metal-binding</keyword>
<evidence type="ECO:0000256" key="2">
    <source>
        <dbReference type="ARBA" id="ARBA00006024"/>
    </source>
</evidence>
<proteinExistence type="inferred from homology"/>
<evidence type="ECO:0000256" key="7">
    <source>
        <dbReference type="ARBA" id="ARBA00022967"/>
    </source>
</evidence>
<evidence type="ECO:0000313" key="14">
    <source>
        <dbReference type="Proteomes" id="UP000824998"/>
    </source>
</evidence>
<dbReference type="InterPro" id="IPR059000">
    <property type="entry name" value="ATPase_P-type_domA"/>
</dbReference>
<dbReference type="InterPro" id="IPR023214">
    <property type="entry name" value="HAD_sf"/>
</dbReference>
<dbReference type="Proteomes" id="UP000824998">
    <property type="component" value="Unassembled WGS sequence"/>
</dbReference>
<dbReference type="SUPFAM" id="SSF55008">
    <property type="entry name" value="HMA, heavy metal-associated domain"/>
    <property type="match status" value="3"/>
</dbReference>
<reference evidence="13" key="1">
    <citation type="journal article" date="2021" name="IMA Fungus">
        <title>Genomic characterization of three marine fungi, including Emericellopsis atlantica sp. nov. with signatures of a generalist lifestyle and marine biomass degradation.</title>
        <authorList>
            <person name="Hagestad O.C."/>
            <person name="Hou L."/>
            <person name="Andersen J.H."/>
            <person name="Hansen E.H."/>
            <person name="Altermark B."/>
            <person name="Li C."/>
            <person name="Kuhnert E."/>
            <person name="Cox R.J."/>
            <person name="Crous P.W."/>
            <person name="Spatafora J.W."/>
            <person name="Lail K."/>
            <person name="Amirebrahimi M."/>
            <person name="Lipzen A."/>
            <person name="Pangilinan J."/>
            <person name="Andreopoulos W."/>
            <person name="Hayes R.D."/>
            <person name="Ng V."/>
            <person name="Grigoriev I.V."/>
            <person name="Jackson S.A."/>
            <person name="Sutton T.D.S."/>
            <person name="Dobson A.D.W."/>
            <person name="Rama T."/>
        </authorList>
    </citation>
    <scope>NUCLEOTIDE SEQUENCE</scope>
    <source>
        <strain evidence="13">TRa018bII</strain>
    </source>
</reference>
<evidence type="ECO:0000256" key="4">
    <source>
        <dbReference type="ARBA" id="ARBA00022723"/>
    </source>
</evidence>
<dbReference type="PANTHER" id="PTHR43520:SF32">
    <property type="entry name" value="COPPER RESISTANCE P-TYPE ATPASE (EUROFUNG)"/>
    <property type="match status" value="1"/>
</dbReference>
<dbReference type="PROSITE" id="PS00154">
    <property type="entry name" value="ATPASE_E1_E2"/>
    <property type="match status" value="1"/>
</dbReference>
<feature type="domain" description="HMA" evidence="12">
    <location>
        <begin position="6"/>
        <end position="72"/>
    </location>
</feature>
<feature type="transmembrane region" description="Helical" evidence="10">
    <location>
        <begin position="486"/>
        <end position="508"/>
    </location>
</feature>
<evidence type="ECO:0000256" key="8">
    <source>
        <dbReference type="ARBA" id="ARBA00022989"/>
    </source>
</evidence>
<dbReference type="GO" id="GO:0005524">
    <property type="term" value="F:ATP binding"/>
    <property type="evidence" value="ECO:0007669"/>
    <property type="project" value="UniProtKB-UniRule"/>
</dbReference>
<feature type="transmembrane region" description="Helical" evidence="10">
    <location>
        <begin position="1170"/>
        <end position="1190"/>
    </location>
</feature>
<evidence type="ECO:0000256" key="11">
    <source>
        <dbReference type="SAM" id="MobiDB-lite"/>
    </source>
</evidence>
<keyword evidence="7" id="KW-1278">Translocase</keyword>
<protein>
    <submittedName>
        <fullName evidence="13">Copper-transporting ATPase 3</fullName>
    </submittedName>
</protein>
<dbReference type="NCBIfam" id="TIGR01525">
    <property type="entry name" value="ATPase-IB_hvy"/>
    <property type="match status" value="1"/>
</dbReference>
<dbReference type="Gene3D" id="3.40.1110.10">
    <property type="entry name" value="Calcium-transporting ATPase, cytoplasmic domain N"/>
    <property type="match status" value="1"/>
</dbReference>
<dbReference type="SUPFAM" id="SSF56784">
    <property type="entry name" value="HAD-like"/>
    <property type="match status" value="1"/>
</dbReference>
<dbReference type="PROSITE" id="PS50846">
    <property type="entry name" value="HMA_2"/>
    <property type="match status" value="3"/>
</dbReference>
<evidence type="ECO:0000313" key="13">
    <source>
        <dbReference type="EMBL" id="KAG9229202.1"/>
    </source>
</evidence>
<comment type="similarity">
    <text evidence="2 10">Belongs to the cation transport ATPase (P-type) (TC 3.A.3) family. Type IB subfamily.</text>
</comment>
<keyword evidence="9 10" id="KW-0472">Membrane</keyword>
<dbReference type="PROSITE" id="PS01047">
    <property type="entry name" value="HMA_1"/>
    <property type="match status" value="2"/>
</dbReference>
<evidence type="ECO:0000259" key="12">
    <source>
        <dbReference type="PROSITE" id="PS50846"/>
    </source>
</evidence>
<sequence length="1209" mass="130911">MSGELTTTSFLLSNLHCPSCVSHIKDTLSVLNPAPVSVSPSLLTSVVTIDHETSLPVHDLREALEEAGFDICDISGDSILPSNQSSLAKGKEYVGYLDRLIHSLPGDTTTPAKSKYPSRHIENCKVCQSDDKGQHDNNNHSKGLQSTVVENGDSSTMGADEREQTLVVVDSAQQDLLRASLAIGGMTCASCANTLTEELNKRDWIHRVAVNLISNSATVEFVGQDRKDEIVPTIEDIGYDAVVDSIVEINQNQNAPSQDRFRATLAVGGMTCASCVSTLTAELKKKNWIEDVTVNLISNSATIDFIGNEHRIDIIDAIEDIGYDATFDSVIKIQESEQEHSRKTLRTVEIYVDGMFCEHCPGKVVDLFKTWGNRVEIERSLTMRNPVIKISYTPDAPTFTIRNILRTISEAEDHFEPSIYHPPTLEERSRKILMREQLRILIRVILTVVIAIPTLIIGIVYMSLVSEHNPGRIFLMHPLRAGVSRAQWALFIMATPVYFLCADVFHVRALKEIRSMWRPGSKTPYLQRFLRFGSMNMLMSLGTSIAYISSTAQLISAGADHRKVPDESTFYFDSVVFLTLFLLIGRLIETYSKSKTGDAVTMLGKLRPTEALLVMAAEHESNSTGENITEDKDRQSEAINKVNVDLLDLGDVVKVLHGGSPPCDGIVTYGDTKFDESSLTGESRLVKKVIGDEVFSGTVNKGSPISIKITGAGGSSMLDQIVKAVREGQTRRAPIERIADALTSYFVPGVTLIAIITWVAWLSLGLSGTLPKHWLGENSGGWVAWSLQFAIAVFVVACPCGLALAAPTALFVGGGLAAKHGILVKGGGEAFEKASRLDCIVFDKTGTLTVGGEPVVTDSEILPVNSHPSGKDKSILGMVRSIEENSSHTVAKALVSYCKLNSAAIINSDQVEEISGKGMMGKFEDTIFVIGNELLIAEKSVSITPPMQGKLKSWKSEGKSVALAAINTSNSTQLDEKEDSIWHLAAIFAISDPVRPEAPPVIKGLQKRGTDVWMLSGDNQITANAIGAQVGIPAENIIAGVLPSQKAEKIQHLQKSLKARTSFGSEHASKRALIAMVGDGINDSPALTAADVGIAIGSGSDIAISSAEFVLVSSNLTSLLTLLDLSKFVFRRIKFNFAWALVYNMIALPVAGGVLYPVVSGGKHVRLDPVWASLAMAASSVSVVCSSLLLRSRVPWVGFQVREVEVEGE</sequence>
<dbReference type="FunFam" id="3.30.70.100:FF:000001">
    <property type="entry name" value="ATPase copper transporting beta"/>
    <property type="match status" value="1"/>
</dbReference>
<dbReference type="EMBL" id="MU251801">
    <property type="protein sequence ID" value="KAG9229202.1"/>
    <property type="molecule type" value="Genomic_DNA"/>
</dbReference>
<keyword evidence="3 10" id="KW-0812">Transmembrane</keyword>
<keyword evidence="8 10" id="KW-1133">Transmembrane helix</keyword>
<dbReference type="AlphaFoldDB" id="A0A9P7Y9P1"/>
<evidence type="ECO:0000256" key="3">
    <source>
        <dbReference type="ARBA" id="ARBA00022692"/>
    </source>
</evidence>
<evidence type="ECO:0000256" key="10">
    <source>
        <dbReference type="RuleBase" id="RU362081"/>
    </source>
</evidence>
<name>A0A9P7Y9P1_9HELO</name>
<dbReference type="InterPro" id="IPR036412">
    <property type="entry name" value="HAD-like_sf"/>
</dbReference>
<dbReference type="SUPFAM" id="SSF81653">
    <property type="entry name" value="Calcium ATPase, transduction domain A"/>
    <property type="match status" value="1"/>
</dbReference>
<dbReference type="Pfam" id="PF00122">
    <property type="entry name" value="E1-E2_ATPase"/>
    <property type="match status" value="1"/>
</dbReference>
<dbReference type="GO" id="GO:0016020">
    <property type="term" value="C:membrane"/>
    <property type="evidence" value="ECO:0007669"/>
    <property type="project" value="UniProtKB-SubCell"/>
</dbReference>
<feature type="transmembrane region" description="Helical" evidence="10">
    <location>
        <begin position="1137"/>
        <end position="1158"/>
    </location>
</feature>
<dbReference type="SFLD" id="SFLDS00003">
    <property type="entry name" value="Haloacid_Dehalogenase"/>
    <property type="match status" value="1"/>
</dbReference>
<dbReference type="InterPro" id="IPR044492">
    <property type="entry name" value="P_typ_ATPase_HD_dom"/>
</dbReference>
<dbReference type="Gene3D" id="2.70.150.10">
    <property type="entry name" value="Calcium-transporting ATPase, cytoplasmic transduction domain A"/>
    <property type="match status" value="1"/>
</dbReference>
<dbReference type="Pfam" id="PF00702">
    <property type="entry name" value="Hydrolase"/>
    <property type="match status" value="1"/>
</dbReference>
<dbReference type="CDD" id="cd00371">
    <property type="entry name" value="HMA"/>
    <property type="match status" value="3"/>
</dbReference>
<feature type="domain" description="HMA" evidence="12">
    <location>
        <begin position="177"/>
        <end position="242"/>
    </location>
</feature>
<organism evidence="13 14">
    <name type="scientific">Amylocarpus encephaloides</name>
    <dbReference type="NCBI Taxonomy" id="45428"/>
    <lineage>
        <taxon>Eukaryota</taxon>
        <taxon>Fungi</taxon>
        <taxon>Dikarya</taxon>
        <taxon>Ascomycota</taxon>
        <taxon>Pezizomycotina</taxon>
        <taxon>Leotiomycetes</taxon>
        <taxon>Helotiales</taxon>
        <taxon>Helotiales incertae sedis</taxon>
        <taxon>Amylocarpus</taxon>
    </lineage>
</organism>
<dbReference type="CDD" id="cd02094">
    <property type="entry name" value="P-type_ATPase_Cu-like"/>
    <property type="match status" value="1"/>
</dbReference>
<dbReference type="InterPro" id="IPR036163">
    <property type="entry name" value="HMA_dom_sf"/>
</dbReference>
<dbReference type="PANTHER" id="PTHR43520">
    <property type="entry name" value="ATP7, ISOFORM B"/>
    <property type="match status" value="1"/>
</dbReference>
<dbReference type="FunFam" id="2.70.150.10:FF:000068">
    <property type="entry name" value="Copper resistance-associated P-type ATPase"/>
    <property type="match status" value="1"/>
</dbReference>
<feature type="compositionally biased region" description="Basic and acidic residues" evidence="11">
    <location>
        <begin position="128"/>
        <end position="139"/>
    </location>
</feature>
<feature type="compositionally biased region" description="Polar residues" evidence="11">
    <location>
        <begin position="140"/>
        <end position="157"/>
    </location>
</feature>
<dbReference type="InterPro" id="IPR027256">
    <property type="entry name" value="P-typ_ATPase_IB"/>
</dbReference>
<feature type="transmembrane region" description="Helical" evidence="10">
    <location>
        <begin position="440"/>
        <end position="466"/>
    </location>
</feature>
<dbReference type="Gene3D" id="3.30.70.100">
    <property type="match status" value="3"/>
</dbReference>
<dbReference type="InterPro" id="IPR023298">
    <property type="entry name" value="ATPase_P-typ_TM_dom_sf"/>
</dbReference>
<dbReference type="InterPro" id="IPR006121">
    <property type="entry name" value="HMA_dom"/>
</dbReference>
<dbReference type="SUPFAM" id="SSF81665">
    <property type="entry name" value="Calcium ATPase, transmembrane domain M"/>
    <property type="match status" value="1"/>
</dbReference>
<dbReference type="FunFam" id="3.30.70.100:FF:000043">
    <property type="entry name" value="Copper-transporting ATPase 2"/>
    <property type="match status" value="1"/>
</dbReference>
<feature type="transmembrane region" description="Helical" evidence="10">
    <location>
        <begin position="569"/>
        <end position="588"/>
    </location>
</feature>
<keyword evidence="14" id="KW-1185">Reference proteome</keyword>
<feature type="transmembrane region" description="Helical" evidence="10">
    <location>
        <begin position="782"/>
        <end position="812"/>
    </location>
</feature>
<evidence type="ECO:0000256" key="6">
    <source>
        <dbReference type="ARBA" id="ARBA00022840"/>
    </source>
</evidence>
<feature type="region of interest" description="Disordered" evidence="11">
    <location>
        <begin position="128"/>
        <end position="157"/>
    </location>
</feature>
<feature type="transmembrane region" description="Helical" evidence="10">
    <location>
        <begin position="529"/>
        <end position="549"/>
    </location>
</feature>
<evidence type="ECO:0000256" key="5">
    <source>
        <dbReference type="ARBA" id="ARBA00022741"/>
    </source>
</evidence>
<dbReference type="InterPro" id="IPR017969">
    <property type="entry name" value="Heavy-metal-associated_CS"/>
</dbReference>
<dbReference type="OrthoDB" id="432719at2759"/>
<evidence type="ECO:0000256" key="9">
    <source>
        <dbReference type="ARBA" id="ARBA00023136"/>
    </source>
</evidence>
<feature type="domain" description="HMA" evidence="12">
    <location>
        <begin position="261"/>
        <end position="326"/>
    </location>
</feature>
<dbReference type="InterPro" id="IPR018303">
    <property type="entry name" value="ATPase_P-typ_P_site"/>
</dbReference>
<dbReference type="SFLD" id="SFLDG00002">
    <property type="entry name" value="C1.7:_P-type_atpase_like"/>
    <property type="match status" value="1"/>
</dbReference>
<dbReference type="NCBIfam" id="TIGR01494">
    <property type="entry name" value="ATPase_P-type"/>
    <property type="match status" value="2"/>
</dbReference>
<keyword evidence="5 10" id="KW-0547">Nucleotide-binding</keyword>
<dbReference type="Pfam" id="PF00403">
    <property type="entry name" value="HMA"/>
    <property type="match status" value="3"/>
</dbReference>
<dbReference type="GO" id="GO:0055070">
    <property type="term" value="P:copper ion homeostasis"/>
    <property type="evidence" value="ECO:0007669"/>
    <property type="project" value="TreeGrafter"/>
</dbReference>
<comment type="subcellular location">
    <subcellularLocation>
        <location evidence="1">Membrane</location>
        <topology evidence="1">Multi-pass membrane protein</topology>
    </subcellularLocation>
</comment>
<accession>A0A9P7Y9P1</accession>
<comment type="caution">
    <text evidence="13">The sequence shown here is derived from an EMBL/GenBank/DDBJ whole genome shotgun (WGS) entry which is preliminary data.</text>
</comment>
<dbReference type="PRINTS" id="PR00119">
    <property type="entry name" value="CATATPASE"/>
</dbReference>
<keyword evidence="6 10" id="KW-0067">ATP-binding</keyword>
<dbReference type="GO" id="GO:0005507">
    <property type="term" value="F:copper ion binding"/>
    <property type="evidence" value="ECO:0007669"/>
    <property type="project" value="TreeGrafter"/>
</dbReference>
<dbReference type="SUPFAM" id="SSF81660">
    <property type="entry name" value="Metal cation-transporting ATPase, ATP-binding domain N"/>
    <property type="match status" value="1"/>
</dbReference>
<dbReference type="SFLD" id="SFLDF00027">
    <property type="entry name" value="p-type_atpase"/>
    <property type="match status" value="1"/>
</dbReference>
<dbReference type="GO" id="GO:0043682">
    <property type="term" value="F:P-type divalent copper transporter activity"/>
    <property type="evidence" value="ECO:0007669"/>
    <property type="project" value="TreeGrafter"/>
</dbReference>
<feature type="transmembrane region" description="Helical" evidence="10">
    <location>
        <begin position="741"/>
        <end position="762"/>
    </location>
</feature>
<gene>
    <name evidence="13" type="ORF">BJ875DRAFT_446171</name>
</gene>
<evidence type="ECO:0000256" key="1">
    <source>
        <dbReference type="ARBA" id="ARBA00004141"/>
    </source>
</evidence>
<dbReference type="InterPro" id="IPR001757">
    <property type="entry name" value="P_typ_ATPase"/>
</dbReference>
<dbReference type="GO" id="GO:0016887">
    <property type="term" value="F:ATP hydrolysis activity"/>
    <property type="evidence" value="ECO:0007669"/>
    <property type="project" value="InterPro"/>
</dbReference>
<dbReference type="InterPro" id="IPR008250">
    <property type="entry name" value="ATPase_P-typ_transduc_dom_A_sf"/>
</dbReference>